<feature type="compositionally biased region" description="Polar residues" evidence="1">
    <location>
        <begin position="365"/>
        <end position="379"/>
    </location>
</feature>
<evidence type="ECO:0000313" key="2">
    <source>
        <dbReference type="EMBL" id="KAF9483579.1"/>
    </source>
</evidence>
<dbReference type="PANTHER" id="PTHR45691">
    <property type="entry name" value="PROTEIN DIAPHANOUS"/>
    <property type="match status" value="1"/>
</dbReference>
<dbReference type="AlphaFoldDB" id="A0A9P6D4K0"/>
<feature type="compositionally biased region" description="Basic and acidic residues" evidence="1">
    <location>
        <begin position="665"/>
        <end position="677"/>
    </location>
</feature>
<feature type="compositionally biased region" description="Pro residues" evidence="1">
    <location>
        <begin position="443"/>
        <end position="456"/>
    </location>
</feature>
<feature type="compositionally biased region" description="Basic and acidic residues" evidence="1">
    <location>
        <begin position="103"/>
        <end position="122"/>
    </location>
</feature>
<dbReference type="GO" id="GO:0030041">
    <property type="term" value="P:actin filament polymerization"/>
    <property type="evidence" value="ECO:0007669"/>
    <property type="project" value="TreeGrafter"/>
</dbReference>
<feature type="compositionally biased region" description="Pro residues" evidence="1">
    <location>
        <begin position="688"/>
        <end position="701"/>
    </location>
</feature>
<feature type="compositionally biased region" description="Pro residues" evidence="1">
    <location>
        <begin position="528"/>
        <end position="541"/>
    </location>
</feature>
<reference evidence="2" key="1">
    <citation type="submission" date="2020-11" db="EMBL/GenBank/DDBJ databases">
        <authorList>
            <consortium name="DOE Joint Genome Institute"/>
            <person name="Ahrendt S."/>
            <person name="Riley R."/>
            <person name="Andreopoulos W."/>
            <person name="Labutti K."/>
            <person name="Pangilinan J."/>
            <person name="Ruiz-Duenas F.J."/>
            <person name="Barrasa J.M."/>
            <person name="Sanchez-Garcia M."/>
            <person name="Camarero S."/>
            <person name="Miyauchi S."/>
            <person name="Serrano A."/>
            <person name="Linde D."/>
            <person name="Babiker R."/>
            <person name="Drula E."/>
            <person name="Ayuso-Fernandez I."/>
            <person name="Pacheco R."/>
            <person name="Padilla G."/>
            <person name="Ferreira P."/>
            <person name="Barriuso J."/>
            <person name="Kellner H."/>
            <person name="Castanera R."/>
            <person name="Alfaro M."/>
            <person name="Ramirez L."/>
            <person name="Pisabarro A.G."/>
            <person name="Kuo A."/>
            <person name="Tritt A."/>
            <person name="Lipzen A."/>
            <person name="He G."/>
            <person name="Yan M."/>
            <person name="Ng V."/>
            <person name="Cullen D."/>
            <person name="Martin F."/>
            <person name="Rosso M.-N."/>
            <person name="Henrissat B."/>
            <person name="Hibbett D."/>
            <person name="Martinez A.T."/>
            <person name="Grigoriev I.V."/>
        </authorList>
    </citation>
    <scope>NUCLEOTIDE SEQUENCE</scope>
    <source>
        <strain evidence="2">CIRM-BRFM 674</strain>
    </source>
</reference>
<feature type="region of interest" description="Disordered" evidence="1">
    <location>
        <begin position="344"/>
        <end position="728"/>
    </location>
</feature>
<evidence type="ECO:0000256" key="1">
    <source>
        <dbReference type="SAM" id="MobiDB-lite"/>
    </source>
</evidence>
<feature type="compositionally biased region" description="Pro residues" evidence="1">
    <location>
        <begin position="487"/>
        <end position="497"/>
    </location>
</feature>
<dbReference type="OrthoDB" id="207120at2759"/>
<gene>
    <name evidence="2" type="ORF">BDN70DRAFT_291358</name>
</gene>
<dbReference type="PANTHER" id="PTHR45691:SF6">
    <property type="entry name" value="PROTEIN DIAPHANOUS"/>
    <property type="match status" value="1"/>
</dbReference>
<accession>A0A9P6D4K0</accession>
<organism evidence="2 3">
    <name type="scientific">Pholiota conissans</name>
    <dbReference type="NCBI Taxonomy" id="109636"/>
    <lineage>
        <taxon>Eukaryota</taxon>
        <taxon>Fungi</taxon>
        <taxon>Dikarya</taxon>
        <taxon>Basidiomycota</taxon>
        <taxon>Agaricomycotina</taxon>
        <taxon>Agaricomycetes</taxon>
        <taxon>Agaricomycetidae</taxon>
        <taxon>Agaricales</taxon>
        <taxon>Agaricineae</taxon>
        <taxon>Strophariaceae</taxon>
        <taxon>Pholiota</taxon>
    </lineage>
</organism>
<feature type="compositionally biased region" description="Polar residues" evidence="1">
    <location>
        <begin position="606"/>
        <end position="627"/>
    </location>
</feature>
<evidence type="ECO:0000313" key="3">
    <source>
        <dbReference type="Proteomes" id="UP000807469"/>
    </source>
</evidence>
<feature type="compositionally biased region" description="Basic and acidic residues" evidence="1">
    <location>
        <begin position="221"/>
        <end position="233"/>
    </location>
</feature>
<dbReference type="Proteomes" id="UP000807469">
    <property type="component" value="Unassembled WGS sequence"/>
</dbReference>
<feature type="compositionally biased region" description="Polar residues" evidence="1">
    <location>
        <begin position="571"/>
        <end position="584"/>
    </location>
</feature>
<feature type="compositionally biased region" description="Basic and acidic residues" evidence="1">
    <location>
        <begin position="81"/>
        <end position="93"/>
    </location>
</feature>
<dbReference type="GO" id="GO:0005884">
    <property type="term" value="C:actin filament"/>
    <property type="evidence" value="ECO:0007669"/>
    <property type="project" value="TreeGrafter"/>
</dbReference>
<feature type="compositionally biased region" description="Acidic residues" evidence="1">
    <location>
        <begin position="587"/>
        <end position="596"/>
    </location>
</feature>
<protein>
    <submittedName>
        <fullName evidence="2">Uncharacterized protein</fullName>
    </submittedName>
</protein>
<keyword evidence="3" id="KW-1185">Reference proteome</keyword>
<feature type="region of interest" description="Disordered" evidence="1">
    <location>
        <begin position="205"/>
        <end position="303"/>
    </location>
</feature>
<feature type="compositionally biased region" description="Pro residues" evidence="1">
    <location>
        <begin position="632"/>
        <end position="644"/>
    </location>
</feature>
<sequence length="728" mass="79435">MMKLSPLLEWCLRPMLDLQFSSPHLRLLRSRLRSYQGPYVKKIFQSYQNLAFPASRQRVRQCFQPSLPTSESLETEEPKEETEHTSIPPHEEPTPSQLPSPLAHEESASRPEPTTEAKRKDSGANSVKEFIAASSVGTPDAGGRLSPPPSMTVENEDVTPTDMGKLFEEKQPILHRYTSESLASTPVADPSAIREVDVLLQAKAHTDAPNDEGHDDEIAEEEARKKRVAERIAKMGGFNPFAPPPPLPQAHVSDTTPSPPTVAVPTVASPPETAAPREEKEDASPLVHPVPVHAPQTQTVEEEIKVDEELSDEVENMEDEDDASEYETNVAQESIEHNEGFAKEPASHFDEPEPVPVSRAPPIPLSNTRPAMQVQQFTEAHNDEEETQHARWDSAAPEHSSILHIQPPRRLIPQAPEEDEVVEEDDVTDEEADERLAQSQLFVPPPRAAAAIPPPRRQSVREEEEGDGNESDSTPALPYLQRRSVEVPPPARSPSPPSDYDLEPDSDHDGKALPIPPRNVHGHGPPARSAPPPPPPPPPPQEYQDESEPEEEHVPVRRSLSHRSEEGVGPVSSTLSTPTFSVSGSEEILDEEEGDPIDPGFHSPSRRTSAVNLHSIAQAQAVPSRTRTSLPAQPPATSPPPPSSPSTAAASSGVEEREEVDPDSEQLRRRTIAERMAKLGGIKFGAAPPVPVSRPPPPPPQDENEGDDCSKDGSDGWNANRHDANGNG</sequence>
<dbReference type="EMBL" id="MU155152">
    <property type="protein sequence ID" value="KAF9483579.1"/>
    <property type="molecule type" value="Genomic_DNA"/>
</dbReference>
<comment type="caution">
    <text evidence="2">The sequence shown here is derived from an EMBL/GenBank/DDBJ whole genome shotgun (WGS) entry which is preliminary data.</text>
</comment>
<proteinExistence type="predicted"/>
<feature type="compositionally biased region" description="Basic and acidic residues" evidence="1">
    <location>
        <begin position="708"/>
        <end position="728"/>
    </location>
</feature>
<dbReference type="InterPro" id="IPR051412">
    <property type="entry name" value="Formin_Homology_Diaphanous_sf"/>
</dbReference>
<name>A0A9P6D4K0_9AGAR</name>
<feature type="region of interest" description="Disordered" evidence="1">
    <location>
        <begin position="66"/>
        <end position="157"/>
    </location>
</feature>
<feature type="compositionally biased region" description="Low complexity" evidence="1">
    <location>
        <begin position="263"/>
        <end position="274"/>
    </location>
</feature>
<feature type="compositionally biased region" description="Acidic residues" evidence="1">
    <location>
        <begin position="416"/>
        <end position="433"/>
    </location>
</feature>